<evidence type="ECO:0000256" key="1">
    <source>
        <dbReference type="SAM" id="MobiDB-lite"/>
    </source>
</evidence>
<dbReference type="AlphaFoldDB" id="A0A7K1V3K1"/>
<protein>
    <submittedName>
        <fullName evidence="2">Uncharacterized protein</fullName>
    </submittedName>
</protein>
<accession>A0A7K1V3K1</accession>
<organism evidence="2 3">
    <name type="scientific">Nocardia terrae</name>
    <dbReference type="NCBI Taxonomy" id="2675851"/>
    <lineage>
        <taxon>Bacteria</taxon>
        <taxon>Bacillati</taxon>
        <taxon>Actinomycetota</taxon>
        <taxon>Actinomycetes</taxon>
        <taxon>Mycobacteriales</taxon>
        <taxon>Nocardiaceae</taxon>
        <taxon>Nocardia</taxon>
    </lineage>
</organism>
<dbReference type="RefSeq" id="WP_157390750.1">
    <property type="nucleotide sequence ID" value="NZ_WRPP01000006.1"/>
</dbReference>
<comment type="caution">
    <text evidence="2">The sequence shown here is derived from an EMBL/GenBank/DDBJ whole genome shotgun (WGS) entry which is preliminary data.</text>
</comment>
<sequence length="600" mass="62330">MVTVNTEAYYHAAGECQSIATELATAVKTLTPALVISNPGMAGDGSAASWATKCDQMSVDVLNTIGALGNALTKAADVFNACGYNWDLAEWTSAGKTTPQPDKPAAVGSWAFLQGDLSLIQPSGGDNGAGLVTPPLMADMVRAAGQVPNGDTQKLSAMGAAWTSFSAAEIVTTAGGRLDQAAGKFHGIEAPEVGDLLAVLSTLSSGAQAVASVSAAIGKAVGNYANDLGAVRELIAKNLQPPFVEGVSASIGNTSVQVSLTGAVPNSATLMAMGAVVASDISTSPVATELAKPDFGSTDGLETQPMLLSIAALSIPKELGNTDDNKPVFEVIDSHRYDSARVHASAMAFAQIFGHPPQSGTDWETAEVLNPNSYDPKYHGVGPQIQVVRINPVKGQGVVRSDQFIAQRDVSDPQFSNPFERDLGNNRTFDPNFDPEHAKVATYVDYENGIVVMRQDPSVRQDTGETKVGKPTGTVTQAADGSVRISYDAGNPLAETTWMPGHHKVTVNGDLVFTPGTDGVTISGTRTDYPSMEAYQDHGVGTQIRTVGIDPAASGSSLGPATNLPFHHNIGAGPTAFDHFKDLPSTEFGSVENPPAVPGR</sequence>
<reference evidence="2 3" key="1">
    <citation type="submission" date="2019-12" db="EMBL/GenBank/DDBJ databases">
        <title>Nocardia sp. nov. ET3-3 isolated from soil.</title>
        <authorList>
            <person name="Kanchanasin P."/>
            <person name="Tanasupawat S."/>
            <person name="Yuki M."/>
            <person name="Kudo T."/>
        </authorList>
    </citation>
    <scope>NUCLEOTIDE SEQUENCE [LARGE SCALE GENOMIC DNA]</scope>
    <source>
        <strain evidence="2 3">ET3-3</strain>
    </source>
</reference>
<dbReference type="Proteomes" id="UP000466794">
    <property type="component" value="Unassembled WGS sequence"/>
</dbReference>
<gene>
    <name evidence="2" type="ORF">GPX89_28175</name>
</gene>
<evidence type="ECO:0000313" key="3">
    <source>
        <dbReference type="Proteomes" id="UP000466794"/>
    </source>
</evidence>
<proteinExistence type="predicted"/>
<feature type="region of interest" description="Disordered" evidence="1">
    <location>
        <begin position="412"/>
        <end position="434"/>
    </location>
</feature>
<dbReference type="EMBL" id="WRPP01000006">
    <property type="protein sequence ID" value="MVU81111.1"/>
    <property type="molecule type" value="Genomic_DNA"/>
</dbReference>
<name>A0A7K1V3K1_9NOCA</name>
<evidence type="ECO:0000313" key="2">
    <source>
        <dbReference type="EMBL" id="MVU81111.1"/>
    </source>
</evidence>
<keyword evidence="3" id="KW-1185">Reference proteome</keyword>